<name>A0A7Z0L048_9RHOB</name>
<gene>
    <name evidence="3" type="ORF">HUK65_18255</name>
</gene>
<dbReference type="Proteomes" id="UP000529417">
    <property type="component" value="Unassembled WGS sequence"/>
</dbReference>
<sequence>MTIREKLISALYEAEEQLADERQRINELIKGKDERLAREIWDEESSQILRYYEEEVEVAESRLLLHDAGKYHLPAPDYSDKHAWEESRLTSSRYLIREERRKLRRSLLEERRREDDIRNARGNQKIGIGGLIVAGIALVPAFISAMLDLFKG</sequence>
<organism evidence="3 4">
    <name type="scientific">Rhabdonatronobacter sediminivivens</name>
    <dbReference type="NCBI Taxonomy" id="2743469"/>
    <lineage>
        <taxon>Bacteria</taxon>
        <taxon>Pseudomonadati</taxon>
        <taxon>Pseudomonadota</taxon>
        <taxon>Alphaproteobacteria</taxon>
        <taxon>Rhodobacterales</taxon>
        <taxon>Paracoccaceae</taxon>
        <taxon>Rhabdonatronobacter</taxon>
    </lineage>
</organism>
<dbReference type="RefSeq" id="WP_179907691.1">
    <property type="nucleotide sequence ID" value="NZ_JACBXS010000106.1"/>
</dbReference>
<accession>A0A7Z0L048</accession>
<evidence type="ECO:0000313" key="3">
    <source>
        <dbReference type="EMBL" id="NYS26900.1"/>
    </source>
</evidence>
<keyword evidence="2" id="KW-0472">Membrane</keyword>
<evidence type="ECO:0000313" key="4">
    <source>
        <dbReference type="Proteomes" id="UP000529417"/>
    </source>
</evidence>
<feature type="transmembrane region" description="Helical" evidence="2">
    <location>
        <begin position="126"/>
        <end position="147"/>
    </location>
</feature>
<dbReference type="AlphaFoldDB" id="A0A7Z0L048"/>
<keyword evidence="2" id="KW-0812">Transmembrane</keyword>
<protein>
    <submittedName>
        <fullName evidence="3">Uncharacterized protein</fullName>
    </submittedName>
</protein>
<reference evidence="3 4" key="1">
    <citation type="journal article" date="2000" name="Arch. Microbiol.">
        <title>Rhodobaca bogoriensis gen. nov. and sp. nov., an alkaliphilic purple nonsulfur bacterium from African Rift Valley soda lakes.</title>
        <authorList>
            <person name="Milford A.D."/>
            <person name="Achenbach L.A."/>
            <person name="Jung D.O."/>
            <person name="Madigan M.T."/>
        </authorList>
    </citation>
    <scope>NUCLEOTIDE SEQUENCE [LARGE SCALE GENOMIC DNA]</scope>
    <source>
        <strain evidence="3 4">2376</strain>
    </source>
</reference>
<proteinExistence type="predicted"/>
<keyword evidence="1" id="KW-0175">Coiled coil</keyword>
<evidence type="ECO:0000256" key="1">
    <source>
        <dbReference type="SAM" id="Coils"/>
    </source>
</evidence>
<dbReference type="EMBL" id="JACBXS010000106">
    <property type="protein sequence ID" value="NYS26900.1"/>
    <property type="molecule type" value="Genomic_DNA"/>
</dbReference>
<keyword evidence="4" id="KW-1185">Reference proteome</keyword>
<evidence type="ECO:0000256" key="2">
    <source>
        <dbReference type="SAM" id="Phobius"/>
    </source>
</evidence>
<feature type="coiled-coil region" evidence="1">
    <location>
        <begin position="4"/>
        <end position="31"/>
    </location>
</feature>
<comment type="caution">
    <text evidence="3">The sequence shown here is derived from an EMBL/GenBank/DDBJ whole genome shotgun (WGS) entry which is preliminary data.</text>
</comment>
<keyword evidence="2" id="KW-1133">Transmembrane helix</keyword>